<keyword evidence="1" id="KW-0472">Membrane</keyword>
<dbReference type="AlphaFoldDB" id="A0ABD7FWN1"/>
<keyword evidence="1" id="KW-0812">Transmembrane</keyword>
<dbReference type="RefSeq" id="WP_085604852.1">
    <property type="nucleotide sequence ID" value="NZ_CAWQMY010000108.1"/>
</dbReference>
<comment type="caution">
    <text evidence="2">The sequence shown here is derived from an EMBL/GenBank/DDBJ whole genome shotgun (WGS) entry which is preliminary data.</text>
</comment>
<dbReference type="EMBL" id="QKKU01000044">
    <property type="protein sequence ID" value="RBM69142.1"/>
    <property type="molecule type" value="Genomic_DNA"/>
</dbReference>
<reference evidence="2 3" key="1">
    <citation type="submission" date="2018-06" db="EMBL/GenBank/DDBJ databases">
        <title>Draft genome sequences of nine Vibrio sp. clinical isolates from across the United States representing the closest known relative of Vibrio cholerae.</title>
        <authorList>
            <person name="Islam M.T."/>
            <person name="Liang K."/>
            <person name="Im M.S."/>
            <person name="Winkjer J."/>
            <person name="Busby S."/>
            <person name="Batra D."/>
            <person name="Rowe L."/>
            <person name="Tarr C.L."/>
            <person name="Boucher Y."/>
        </authorList>
    </citation>
    <scope>NUCLEOTIDE SEQUENCE [LARGE SCALE GENOMIC DNA]</scope>
    <source>
        <strain evidence="2 3">2017V-1110</strain>
    </source>
</reference>
<protein>
    <submittedName>
        <fullName evidence="2">Uncharacterized protein</fullName>
    </submittedName>
</protein>
<evidence type="ECO:0000256" key="1">
    <source>
        <dbReference type="SAM" id="Phobius"/>
    </source>
</evidence>
<proteinExistence type="predicted"/>
<dbReference type="Proteomes" id="UP000252199">
    <property type="component" value="Unassembled WGS sequence"/>
</dbReference>
<accession>A0ABD7FWN1</accession>
<feature type="transmembrane region" description="Helical" evidence="1">
    <location>
        <begin position="21"/>
        <end position="41"/>
    </location>
</feature>
<name>A0ABD7FWN1_9VIBR</name>
<evidence type="ECO:0000313" key="3">
    <source>
        <dbReference type="Proteomes" id="UP000252199"/>
    </source>
</evidence>
<evidence type="ECO:0000313" key="2">
    <source>
        <dbReference type="EMBL" id="RBM69142.1"/>
    </source>
</evidence>
<feature type="transmembrane region" description="Helical" evidence="1">
    <location>
        <begin position="53"/>
        <end position="71"/>
    </location>
</feature>
<sequence>MQLKTPKQDSLIMKRFKQSSTYRGLALIGSAAALMTGNGHLFNVEVAESGVQLGGAIGALIVAIVGAYDALRDEAKSQ</sequence>
<gene>
    <name evidence="2" type="ORF">DLR72_06870</name>
</gene>
<keyword evidence="1" id="KW-1133">Transmembrane helix</keyword>
<organism evidence="2 3">
    <name type="scientific">Vibrio paracholerae</name>
    <dbReference type="NCBI Taxonomy" id="650003"/>
    <lineage>
        <taxon>Bacteria</taxon>
        <taxon>Pseudomonadati</taxon>
        <taxon>Pseudomonadota</taxon>
        <taxon>Gammaproteobacteria</taxon>
        <taxon>Vibrionales</taxon>
        <taxon>Vibrionaceae</taxon>
        <taxon>Vibrio</taxon>
    </lineage>
</organism>